<dbReference type="EMBL" id="CP016279">
    <property type="protein sequence ID" value="ANP49531.1"/>
    <property type="molecule type" value="Genomic_DNA"/>
</dbReference>
<dbReference type="STRING" id="68214.AVL59_07860"/>
<dbReference type="OrthoDB" id="4244011at2"/>
<dbReference type="InterPro" id="IPR041881">
    <property type="entry name" value="PqqD_sf"/>
</dbReference>
<dbReference type="Pfam" id="PF05402">
    <property type="entry name" value="PqqD"/>
    <property type="match status" value="1"/>
</dbReference>
<evidence type="ECO:0008006" key="5">
    <source>
        <dbReference type="Google" id="ProtNLM"/>
    </source>
</evidence>
<organism evidence="1 3">
    <name type="scientific">Streptomyces griseochromogenes</name>
    <dbReference type="NCBI Taxonomy" id="68214"/>
    <lineage>
        <taxon>Bacteria</taxon>
        <taxon>Bacillati</taxon>
        <taxon>Actinomycetota</taxon>
        <taxon>Actinomycetes</taxon>
        <taxon>Kitasatosporales</taxon>
        <taxon>Streptomycetaceae</taxon>
        <taxon>Streptomyces</taxon>
    </lineage>
</organism>
<keyword evidence="4" id="KW-1185">Reference proteome</keyword>
<dbReference type="KEGG" id="sgs:AVL59_07860"/>
<dbReference type="RefSeq" id="WP_067300809.1">
    <property type="nucleotide sequence ID" value="NZ_CP016279.1"/>
</dbReference>
<evidence type="ECO:0000313" key="4">
    <source>
        <dbReference type="Proteomes" id="UP001519309"/>
    </source>
</evidence>
<reference evidence="2 4" key="2">
    <citation type="submission" date="2021-03" db="EMBL/GenBank/DDBJ databases">
        <title>Genomic Encyclopedia of Type Strains, Phase IV (KMG-IV): sequencing the most valuable type-strain genomes for metagenomic binning, comparative biology and taxonomic classification.</title>
        <authorList>
            <person name="Goeker M."/>
        </authorList>
    </citation>
    <scope>NUCLEOTIDE SEQUENCE [LARGE SCALE GENOMIC DNA]</scope>
    <source>
        <strain evidence="2 4">DSM 40499</strain>
    </source>
</reference>
<sequence>MTDNPELSGDQVPSCRPDVRVRNVRGTFLVAVANNAFELSESAGFIWKHIDGRRSIADIARLLAGEYGIDEEAALLDTKEMFEFLAANGSVRF</sequence>
<dbReference type="InterPro" id="IPR008792">
    <property type="entry name" value="PQQD"/>
</dbReference>
<dbReference type="Proteomes" id="UP000092659">
    <property type="component" value="Chromosome"/>
</dbReference>
<protein>
    <recommendedName>
        <fullName evidence="5">PqqD family protein</fullName>
    </recommendedName>
</protein>
<dbReference type="AlphaFoldDB" id="A0A1B1ASK0"/>
<name>A0A1B1ASK0_9ACTN</name>
<evidence type="ECO:0000313" key="2">
    <source>
        <dbReference type="EMBL" id="MBP2053027.1"/>
    </source>
</evidence>
<proteinExistence type="predicted"/>
<evidence type="ECO:0000313" key="3">
    <source>
        <dbReference type="Proteomes" id="UP000092659"/>
    </source>
</evidence>
<gene>
    <name evidence="1" type="ORF">AVL59_07860</name>
    <name evidence="2" type="ORF">J2Z21_006018</name>
</gene>
<reference evidence="1 3" key="1">
    <citation type="submission" date="2016-06" db="EMBL/GenBank/DDBJ databases">
        <title>Complete genome sequence of Streptomyces griseochromogenes ATCC 14511, the Blasticidin S producer.</title>
        <authorList>
            <person name="Wu L."/>
        </authorList>
    </citation>
    <scope>NUCLEOTIDE SEQUENCE [LARGE SCALE GENOMIC DNA]</scope>
    <source>
        <strain evidence="1 3">ATCC 14511</strain>
    </source>
</reference>
<dbReference type="Gene3D" id="1.10.10.1150">
    <property type="entry name" value="Coenzyme PQQ synthesis protein D (PqqD)"/>
    <property type="match status" value="1"/>
</dbReference>
<dbReference type="Proteomes" id="UP001519309">
    <property type="component" value="Unassembled WGS sequence"/>
</dbReference>
<accession>A0A1B1ASK0</accession>
<evidence type="ECO:0000313" key="1">
    <source>
        <dbReference type="EMBL" id="ANP49531.1"/>
    </source>
</evidence>
<dbReference type="EMBL" id="JAGGLP010000014">
    <property type="protein sequence ID" value="MBP2053027.1"/>
    <property type="molecule type" value="Genomic_DNA"/>
</dbReference>